<feature type="transmembrane region" description="Helical" evidence="2">
    <location>
        <begin position="218"/>
        <end position="246"/>
    </location>
</feature>
<dbReference type="RefSeq" id="WP_154771245.1">
    <property type="nucleotide sequence ID" value="NZ_WLYK01000017.1"/>
</dbReference>
<evidence type="ECO:0000313" key="4">
    <source>
        <dbReference type="Proteomes" id="UP000460221"/>
    </source>
</evidence>
<sequence length="348" mass="37191">MNRRNPTKKRTTVELSKPGRPGTGKGRPVPLSVGLAARLSPRRPRRMLLLVLVALLAGWTWAFWPRLTLPFSEAANAVEVLDSSVVYDQGTLDQEQRAGVAGAVGTRPLMLAFLAGDDTDAGDFCSAVVERIDGVILLVIQDGEFAYECWSEDLPYTDDSWVAFDAYLSRSLDLSTRYLDDRPVDIARTAALQYDSMVRSGRLVAGEREFRAPVGATLAGVGVALGVVAGVVLVVVGIRALALVAVSSRARTEALRRRREDLQDVLDELALVVVGAAPADPRRTAMQPWAAGTAAGYADLAHRMGAAGEDGLADLTREAKALLDAAQWGADGDDDEDDAHGRGKGASR</sequence>
<keyword evidence="2" id="KW-1133">Transmembrane helix</keyword>
<dbReference type="Proteomes" id="UP000460221">
    <property type="component" value="Unassembled WGS sequence"/>
</dbReference>
<dbReference type="EMBL" id="WLYK01000017">
    <property type="protein sequence ID" value="MTD17243.1"/>
    <property type="molecule type" value="Genomic_DNA"/>
</dbReference>
<evidence type="ECO:0000256" key="2">
    <source>
        <dbReference type="SAM" id="Phobius"/>
    </source>
</evidence>
<name>A0A7K1FVL0_9ACTN</name>
<feature type="region of interest" description="Disordered" evidence="1">
    <location>
        <begin position="326"/>
        <end position="348"/>
    </location>
</feature>
<evidence type="ECO:0000256" key="1">
    <source>
        <dbReference type="SAM" id="MobiDB-lite"/>
    </source>
</evidence>
<evidence type="ECO:0000313" key="3">
    <source>
        <dbReference type="EMBL" id="MTD17243.1"/>
    </source>
</evidence>
<protein>
    <recommendedName>
        <fullName evidence="5">TPM domain-containing protein</fullName>
    </recommendedName>
</protein>
<dbReference type="AlphaFoldDB" id="A0A7K1FVL0"/>
<gene>
    <name evidence="3" type="ORF">GIS00_25255</name>
</gene>
<feature type="compositionally biased region" description="Basic residues" evidence="1">
    <location>
        <begin position="1"/>
        <end position="10"/>
    </location>
</feature>
<accession>A0A7K1FVL0</accession>
<organism evidence="3 4">
    <name type="scientific">Nakamurella alba</name>
    <dbReference type="NCBI Taxonomy" id="2665158"/>
    <lineage>
        <taxon>Bacteria</taxon>
        <taxon>Bacillati</taxon>
        <taxon>Actinomycetota</taxon>
        <taxon>Actinomycetes</taxon>
        <taxon>Nakamurellales</taxon>
        <taxon>Nakamurellaceae</taxon>
        <taxon>Nakamurella</taxon>
    </lineage>
</organism>
<reference evidence="3 4" key="1">
    <citation type="submission" date="2019-11" db="EMBL/GenBank/DDBJ databases">
        <authorList>
            <person name="Jiang L.-Q."/>
        </authorList>
    </citation>
    <scope>NUCLEOTIDE SEQUENCE [LARGE SCALE GENOMIC DNA]</scope>
    <source>
        <strain evidence="3 4">YIM 132087</strain>
    </source>
</reference>
<proteinExistence type="predicted"/>
<feature type="transmembrane region" description="Helical" evidence="2">
    <location>
        <begin position="47"/>
        <end position="64"/>
    </location>
</feature>
<comment type="caution">
    <text evidence="3">The sequence shown here is derived from an EMBL/GenBank/DDBJ whole genome shotgun (WGS) entry which is preliminary data.</text>
</comment>
<keyword evidence="2" id="KW-0812">Transmembrane</keyword>
<feature type="region of interest" description="Disordered" evidence="1">
    <location>
        <begin position="1"/>
        <end position="28"/>
    </location>
</feature>
<evidence type="ECO:0008006" key="5">
    <source>
        <dbReference type="Google" id="ProtNLM"/>
    </source>
</evidence>
<keyword evidence="2" id="KW-0472">Membrane</keyword>
<keyword evidence="4" id="KW-1185">Reference proteome</keyword>